<dbReference type="InterPro" id="IPR036397">
    <property type="entry name" value="RNaseH_sf"/>
</dbReference>
<keyword evidence="5 7" id="KW-0472">Membrane</keyword>
<dbReference type="PANTHER" id="PTHR46060">
    <property type="entry name" value="MARINER MOS1 TRANSPOSASE-LIKE PROTEIN"/>
    <property type="match status" value="1"/>
</dbReference>
<keyword evidence="2" id="KW-0813">Transport</keyword>
<protein>
    <submittedName>
        <fullName evidence="8">Uncharacterized protein</fullName>
    </submittedName>
</protein>
<keyword evidence="3 7" id="KW-0812">Transmembrane</keyword>
<reference evidence="8 9" key="1">
    <citation type="submission" date="2022-01" db="EMBL/GenBank/DDBJ databases">
        <title>A chromosomal length assembly of Cordylochernes scorpioides.</title>
        <authorList>
            <person name="Zeh D."/>
            <person name="Zeh J."/>
        </authorList>
    </citation>
    <scope>NUCLEOTIDE SEQUENCE [LARGE SCALE GENOMIC DNA]</scope>
    <source>
        <strain evidence="8">IN4F17</strain>
        <tissue evidence="8">Whole Body</tissue>
    </source>
</reference>
<dbReference type="Pfam" id="PF07690">
    <property type="entry name" value="MFS_1"/>
    <property type="match status" value="1"/>
</dbReference>
<evidence type="ECO:0000256" key="7">
    <source>
        <dbReference type="SAM" id="Phobius"/>
    </source>
</evidence>
<feature type="transmembrane region" description="Helical" evidence="7">
    <location>
        <begin position="292"/>
        <end position="313"/>
    </location>
</feature>
<accession>A0ABY6K743</accession>
<dbReference type="Gene3D" id="3.30.420.10">
    <property type="entry name" value="Ribonuclease H-like superfamily/Ribonuclease H"/>
    <property type="match status" value="1"/>
</dbReference>
<gene>
    <name evidence="8" type="ORF">LAZ67_3001662</name>
</gene>
<evidence type="ECO:0000256" key="6">
    <source>
        <dbReference type="ARBA" id="ARBA00024338"/>
    </source>
</evidence>
<comment type="subcellular location">
    <subcellularLocation>
        <location evidence="1">Membrane</location>
        <topology evidence="1">Multi-pass membrane protein</topology>
    </subcellularLocation>
</comment>
<dbReference type="InterPro" id="IPR036259">
    <property type="entry name" value="MFS_trans_sf"/>
</dbReference>
<keyword evidence="4 7" id="KW-1133">Transmembrane helix</keyword>
<name>A0ABY6K743_9ARAC</name>
<feature type="transmembrane region" description="Helical" evidence="7">
    <location>
        <begin position="234"/>
        <end position="256"/>
    </location>
</feature>
<feature type="transmembrane region" description="Helical" evidence="7">
    <location>
        <begin position="333"/>
        <end position="351"/>
    </location>
</feature>
<evidence type="ECO:0000256" key="5">
    <source>
        <dbReference type="ARBA" id="ARBA00023136"/>
    </source>
</evidence>
<dbReference type="InterPro" id="IPR044770">
    <property type="entry name" value="MFS_spinster-like"/>
</dbReference>
<evidence type="ECO:0000256" key="3">
    <source>
        <dbReference type="ARBA" id="ARBA00022692"/>
    </source>
</evidence>
<dbReference type="PANTHER" id="PTHR46060:SF1">
    <property type="entry name" value="MARINER MOS1 TRANSPOSASE-LIKE PROTEIN"/>
    <property type="match status" value="1"/>
</dbReference>
<dbReference type="Gene3D" id="1.20.1250.20">
    <property type="entry name" value="MFS general substrate transporter like domains"/>
    <property type="match status" value="1"/>
</dbReference>
<evidence type="ECO:0000256" key="2">
    <source>
        <dbReference type="ARBA" id="ARBA00022448"/>
    </source>
</evidence>
<dbReference type="CDD" id="cd17328">
    <property type="entry name" value="MFS_spinster_like"/>
    <property type="match status" value="1"/>
</dbReference>
<evidence type="ECO:0000313" key="9">
    <source>
        <dbReference type="Proteomes" id="UP001235939"/>
    </source>
</evidence>
<comment type="similarity">
    <text evidence="6">Belongs to the major facilitator superfamily. Spinster (TC 2.A.1.49) family.</text>
</comment>
<dbReference type="InterPro" id="IPR052709">
    <property type="entry name" value="Transposase-MT_Hybrid"/>
</dbReference>
<feature type="transmembrane region" description="Helical" evidence="7">
    <location>
        <begin position="371"/>
        <end position="392"/>
    </location>
</feature>
<proteinExistence type="inferred from homology"/>
<dbReference type="Pfam" id="PF01359">
    <property type="entry name" value="Transposase_1"/>
    <property type="match status" value="1"/>
</dbReference>
<evidence type="ECO:0000313" key="8">
    <source>
        <dbReference type="EMBL" id="UYV64686.1"/>
    </source>
</evidence>
<sequence>MEAARAFLEMHRRDGDQLFSPIVTGDESWMHHSTPETKRQSMVWKKPEESAPKKAKVTISAGKVMATFWDCKGVLLVDYLPPNTTVNAARYCEVLTKLRAAIKRKRPGLLSRKVLLVHDNARPHAARTTQTLLESFKLEIFIHPPYSPDLAPSDFYLFPALKLHLGGRHFANDDEVQAEANHWLRRQDTAWNNSGIKLLLQRFQKCLDRNGDYVENGLGYIVGSSVSKLFDNTWYWALRVTPFLGIVLTILTLFFLKDPPRGEADGSTEDGAKLVPTSFLQDLRELSINKSFMWSTIGFTCVAFAIGSLAWWAPTFMINALNLSQAHADEQTVTLVFGAITCFGGILGILIGSQMSSYLKKRLNTPRCDPLICAVSLMAGVPLLFLSCTFASRWPNGSWVLMFLAVTSLCCNWSIISDIVMVVFLNLQPQNHIIDYIGSSIDKLYSSPADTINKLYKLDTLK</sequence>
<dbReference type="SUPFAM" id="SSF103473">
    <property type="entry name" value="MFS general substrate transporter"/>
    <property type="match status" value="1"/>
</dbReference>
<organism evidence="8 9">
    <name type="scientific">Cordylochernes scorpioides</name>
    <dbReference type="NCBI Taxonomy" id="51811"/>
    <lineage>
        <taxon>Eukaryota</taxon>
        <taxon>Metazoa</taxon>
        <taxon>Ecdysozoa</taxon>
        <taxon>Arthropoda</taxon>
        <taxon>Chelicerata</taxon>
        <taxon>Arachnida</taxon>
        <taxon>Pseudoscorpiones</taxon>
        <taxon>Cheliferoidea</taxon>
        <taxon>Chernetidae</taxon>
        <taxon>Cordylochernes</taxon>
    </lineage>
</organism>
<feature type="transmembrane region" description="Helical" evidence="7">
    <location>
        <begin position="398"/>
        <end position="425"/>
    </location>
</feature>
<evidence type="ECO:0000256" key="1">
    <source>
        <dbReference type="ARBA" id="ARBA00004141"/>
    </source>
</evidence>
<evidence type="ECO:0000256" key="4">
    <source>
        <dbReference type="ARBA" id="ARBA00022989"/>
    </source>
</evidence>
<dbReference type="InterPro" id="IPR011701">
    <property type="entry name" value="MFS"/>
</dbReference>
<dbReference type="Proteomes" id="UP001235939">
    <property type="component" value="Chromosome 03"/>
</dbReference>
<keyword evidence="9" id="KW-1185">Reference proteome</keyword>
<dbReference type="EMBL" id="CP092865">
    <property type="protein sequence ID" value="UYV64686.1"/>
    <property type="molecule type" value="Genomic_DNA"/>
</dbReference>
<dbReference type="InterPro" id="IPR001888">
    <property type="entry name" value="Transposase_1"/>
</dbReference>